<dbReference type="AlphaFoldDB" id="A0ABC8UXR3"/>
<evidence type="ECO:0000313" key="1">
    <source>
        <dbReference type="EMBL" id="CAK9185840.1"/>
    </source>
</evidence>
<organism evidence="1 2">
    <name type="scientific">Ilex paraguariensis</name>
    <name type="common">yerba mate</name>
    <dbReference type="NCBI Taxonomy" id="185542"/>
    <lineage>
        <taxon>Eukaryota</taxon>
        <taxon>Viridiplantae</taxon>
        <taxon>Streptophyta</taxon>
        <taxon>Embryophyta</taxon>
        <taxon>Tracheophyta</taxon>
        <taxon>Spermatophyta</taxon>
        <taxon>Magnoliopsida</taxon>
        <taxon>eudicotyledons</taxon>
        <taxon>Gunneridae</taxon>
        <taxon>Pentapetalae</taxon>
        <taxon>asterids</taxon>
        <taxon>campanulids</taxon>
        <taxon>Aquifoliales</taxon>
        <taxon>Aquifoliaceae</taxon>
        <taxon>Ilex</taxon>
    </lineage>
</organism>
<comment type="caution">
    <text evidence="1">The sequence shown here is derived from an EMBL/GenBank/DDBJ whole genome shotgun (WGS) entry which is preliminary data.</text>
</comment>
<protein>
    <submittedName>
        <fullName evidence="1">Uncharacterized protein</fullName>
    </submittedName>
</protein>
<dbReference type="Proteomes" id="UP001642360">
    <property type="component" value="Unassembled WGS sequence"/>
</dbReference>
<accession>A0ABC8UXR3</accession>
<gene>
    <name evidence="1" type="ORF">ILEXP_LOCUS56289</name>
</gene>
<keyword evidence="2" id="KW-1185">Reference proteome</keyword>
<proteinExistence type="predicted"/>
<reference evidence="1 2" key="1">
    <citation type="submission" date="2024-02" db="EMBL/GenBank/DDBJ databases">
        <authorList>
            <person name="Vignale AGUSTIN F."/>
            <person name="Sosa J E."/>
            <person name="Modenutti C."/>
        </authorList>
    </citation>
    <scope>NUCLEOTIDE SEQUENCE [LARGE SCALE GENOMIC DNA]</scope>
</reference>
<name>A0ABC8UXR3_9AQUA</name>
<dbReference type="EMBL" id="CAUOFW020009457">
    <property type="protein sequence ID" value="CAK9185840.1"/>
    <property type="molecule type" value="Genomic_DNA"/>
</dbReference>
<sequence length="87" mass="9331">MESQDLCGHCTLREGYSTAFDAMPRSAQWDCGIASNPSALASGDHDNGSKSSPQCTNINPRVARTGGKFTLVNLDNLLDIYILISDP</sequence>
<evidence type="ECO:0000313" key="2">
    <source>
        <dbReference type="Proteomes" id="UP001642360"/>
    </source>
</evidence>